<reference evidence="17 18" key="1">
    <citation type="submission" date="2020-02" db="EMBL/GenBank/DDBJ databases">
        <title>Genome analysis of Thermosulfuriphilus ammonigenes ST65T, an anaerobic thermophilic chemolithoautotrophic bacterium isolated from a deep-sea hydrothermal vent.</title>
        <authorList>
            <person name="Slobodkina G."/>
            <person name="Allioux M."/>
            <person name="Merkel A."/>
            <person name="Alain K."/>
            <person name="Jebbar M."/>
            <person name="Slobodkin A."/>
        </authorList>
    </citation>
    <scope>NUCLEOTIDE SEQUENCE [LARGE SCALE GENOMIC DNA]</scope>
    <source>
        <strain evidence="17 18">ST65</strain>
    </source>
</reference>
<proteinExistence type="inferred from homology"/>
<comment type="catalytic activity">
    <reaction evidence="11">
        <text>8-oxo-GTP + H2O = 8-oxo-GMP + diphosphate + H(+)</text>
        <dbReference type="Rhea" id="RHEA:67616"/>
        <dbReference type="ChEBI" id="CHEBI:15377"/>
        <dbReference type="ChEBI" id="CHEBI:15378"/>
        <dbReference type="ChEBI" id="CHEBI:33019"/>
        <dbReference type="ChEBI" id="CHEBI:143553"/>
        <dbReference type="ChEBI" id="CHEBI:145694"/>
    </reaction>
</comment>
<evidence type="ECO:0000256" key="10">
    <source>
        <dbReference type="ARBA" id="ARBA00035861"/>
    </source>
</evidence>
<evidence type="ECO:0000313" key="18">
    <source>
        <dbReference type="Proteomes" id="UP000502179"/>
    </source>
</evidence>
<dbReference type="EMBL" id="CP048877">
    <property type="protein sequence ID" value="QIJ71841.1"/>
    <property type="molecule type" value="Genomic_DNA"/>
</dbReference>
<dbReference type="EC" id="3.6.1.55" evidence="12"/>
<organism evidence="17 18">
    <name type="scientific">Thermosulfuriphilus ammonigenes</name>
    <dbReference type="NCBI Taxonomy" id="1936021"/>
    <lineage>
        <taxon>Bacteria</taxon>
        <taxon>Pseudomonadati</taxon>
        <taxon>Thermodesulfobacteriota</taxon>
        <taxon>Thermodesulfobacteria</taxon>
        <taxon>Thermodesulfobacteriales</taxon>
        <taxon>Thermodesulfobacteriaceae</taxon>
        <taxon>Thermosulfuriphilus</taxon>
    </lineage>
</organism>
<dbReference type="GO" id="GO:0046872">
    <property type="term" value="F:metal ion binding"/>
    <property type="evidence" value="ECO:0007669"/>
    <property type="project" value="UniProtKB-KW"/>
</dbReference>
<dbReference type="PRINTS" id="PR00502">
    <property type="entry name" value="NUDIXFAMILY"/>
</dbReference>
<evidence type="ECO:0000256" key="5">
    <source>
        <dbReference type="ARBA" id="ARBA00022723"/>
    </source>
</evidence>
<dbReference type="InterPro" id="IPR015797">
    <property type="entry name" value="NUDIX_hydrolase-like_dom_sf"/>
</dbReference>
<evidence type="ECO:0000256" key="4">
    <source>
        <dbReference type="ARBA" id="ARBA00022705"/>
    </source>
</evidence>
<evidence type="ECO:0000256" key="6">
    <source>
        <dbReference type="ARBA" id="ARBA00022763"/>
    </source>
</evidence>
<dbReference type="InterPro" id="IPR029119">
    <property type="entry name" value="MutY_C"/>
</dbReference>
<keyword evidence="9" id="KW-0234">DNA repair</keyword>
<dbReference type="AlphaFoldDB" id="A0A6G7PWE7"/>
<dbReference type="GO" id="GO:0008413">
    <property type="term" value="F:8-oxo-7,8-dihydroguanosine triphosphate pyrophosphatase activity"/>
    <property type="evidence" value="ECO:0007669"/>
    <property type="project" value="TreeGrafter"/>
</dbReference>
<dbReference type="GO" id="GO:0044715">
    <property type="term" value="F:8-oxo-dGDP phosphatase activity"/>
    <property type="evidence" value="ECO:0007669"/>
    <property type="project" value="TreeGrafter"/>
</dbReference>
<dbReference type="CDD" id="cd03425">
    <property type="entry name" value="NUDIX_MutT_NudA_like"/>
    <property type="match status" value="1"/>
</dbReference>
<keyword evidence="4" id="KW-0235">DNA replication</keyword>
<evidence type="ECO:0000256" key="12">
    <source>
        <dbReference type="ARBA" id="ARBA00038905"/>
    </source>
</evidence>
<evidence type="ECO:0000256" key="9">
    <source>
        <dbReference type="ARBA" id="ARBA00023204"/>
    </source>
</evidence>
<dbReference type="InterPro" id="IPR047127">
    <property type="entry name" value="MutT-like"/>
</dbReference>
<dbReference type="PROSITE" id="PS51462">
    <property type="entry name" value="NUDIX"/>
    <property type="match status" value="1"/>
</dbReference>
<evidence type="ECO:0000256" key="11">
    <source>
        <dbReference type="ARBA" id="ARBA00036904"/>
    </source>
</evidence>
<dbReference type="Proteomes" id="UP000502179">
    <property type="component" value="Chromosome"/>
</dbReference>
<dbReference type="KEGG" id="tav:G4V39_05995"/>
<dbReference type="InterPro" id="IPR020084">
    <property type="entry name" value="NUDIX_hydrolase_CS"/>
</dbReference>
<evidence type="ECO:0000256" key="3">
    <source>
        <dbReference type="ARBA" id="ARBA00022457"/>
    </source>
</evidence>
<evidence type="ECO:0000256" key="14">
    <source>
        <dbReference type="ARBA" id="ARBA00041592"/>
    </source>
</evidence>
<dbReference type="PANTHER" id="PTHR47707:SF1">
    <property type="entry name" value="NUDIX HYDROLASE FAMILY PROTEIN"/>
    <property type="match status" value="1"/>
</dbReference>
<evidence type="ECO:0000256" key="15">
    <source>
        <dbReference type="ARBA" id="ARBA00041979"/>
    </source>
</evidence>
<keyword evidence="5" id="KW-0479">Metal-binding</keyword>
<evidence type="ECO:0000256" key="2">
    <source>
        <dbReference type="ARBA" id="ARBA00005582"/>
    </source>
</evidence>
<gene>
    <name evidence="17" type="ORF">G4V39_05995</name>
</gene>
<dbReference type="SUPFAM" id="SSF55811">
    <property type="entry name" value="Nudix"/>
    <property type="match status" value="1"/>
</dbReference>
<dbReference type="GO" id="GO:0044716">
    <property type="term" value="F:8-oxo-GDP phosphatase activity"/>
    <property type="evidence" value="ECO:0007669"/>
    <property type="project" value="TreeGrafter"/>
</dbReference>
<evidence type="ECO:0000256" key="1">
    <source>
        <dbReference type="ARBA" id="ARBA00001946"/>
    </source>
</evidence>
<keyword evidence="8" id="KW-0460">Magnesium</keyword>
<dbReference type="GO" id="GO:0035539">
    <property type="term" value="F:8-oxo-7,8-dihydrodeoxyguanosine triphosphate pyrophosphatase activity"/>
    <property type="evidence" value="ECO:0007669"/>
    <property type="project" value="UniProtKB-EC"/>
</dbReference>
<name>A0A6G7PWE7_9BACT</name>
<accession>A0A6G7PWE7</accession>
<comment type="catalytic activity">
    <reaction evidence="10">
        <text>8-oxo-dGTP + H2O = 8-oxo-dGMP + diphosphate + H(+)</text>
        <dbReference type="Rhea" id="RHEA:31575"/>
        <dbReference type="ChEBI" id="CHEBI:15377"/>
        <dbReference type="ChEBI" id="CHEBI:15378"/>
        <dbReference type="ChEBI" id="CHEBI:33019"/>
        <dbReference type="ChEBI" id="CHEBI:63224"/>
        <dbReference type="ChEBI" id="CHEBI:77896"/>
        <dbReference type="EC" id="3.6.1.55"/>
    </reaction>
</comment>
<dbReference type="GO" id="GO:0006260">
    <property type="term" value="P:DNA replication"/>
    <property type="evidence" value="ECO:0007669"/>
    <property type="project" value="UniProtKB-KW"/>
</dbReference>
<dbReference type="InterPro" id="IPR020476">
    <property type="entry name" value="Nudix_hydrolase"/>
</dbReference>
<dbReference type="GO" id="GO:0006281">
    <property type="term" value="P:DNA repair"/>
    <property type="evidence" value="ECO:0007669"/>
    <property type="project" value="UniProtKB-KW"/>
</dbReference>
<keyword evidence="3" id="KW-0515">Mutator protein</keyword>
<dbReference type="RefSeq" id="WP_166032059.1">
    <property type="nucleotide sequence ID" value="NZ_CP048877.1"/>
</dbReference>
<protein>
    <recommendedName>
        <fullName evidence="13">8-oxo-dGTP diphosphatase</fullName>
        <ecNumber evidence="12">3.6.1.55</ecNumber>
    </recommendedName>
    <alternativeName>
        <fullName evidence="16">7,8-dihydro-8-oxoguanine-triphosphatase</fullName>
    </alternativeName>
    <alternativeName>
        <fullName evidence="15">Mutator protein MutT</fullName>
    </alternativeName>
    <alternativeName>
        <fullName evidence="14">dGTP pyrophosphohydrolase</fullName>
    </alternativeName>
</protein>
<keyword evidence="18" id="KW-1185">Reference proteome</keyword>
<keyword evidence="7 17" id="KW-0378">Hydrolase</keyword>
<evidence type="ECO:0000256" key="7">
    <source>
        <dbReference type="ARBA" id="ARBA00022801"/>
    </source>
</evidence>
<dbReference type="InterPro" id="IPR000086">
    <property type="entry name" value="NUDIX_hydrolase_dom"/>
</dbReference>
<dbReference type="Pfam" id="PF14815">
    <property type="entry name" value="NUDIX_4"/>
    <property type="match status" value="1"/>
</dbReference>
<keyword evidence="6" id="KW-0227">DNA damage</keyword>
<dbReference type="PANTHER" id="PTHR47707">
    <property type="entry name" value="8-OXO-DGTP DIPHOSPHATASE"/>
    <property type="match status" value="1"/>
</dbReference>
<comment type="cofactor">
    <cofactor evidence="1">
        <name>Mg(2+)</name>
        <dbReference type="ChEBI" id="CHEBI:18420"/>
    </cofactor>
</comment>
<comment type="similarity">
    <text evidence="2">Belongs to the Nudix hydrolase family.</text>
</comment>
<sequence>MKAMVEVVAAIIKDPERGLLLCRRPPEKIRGGLWEFPGGKVESGEDLKEALSREIREELGVEINVGHLLGVVDHDYPEGRIRLFGFLSEIRQGTPRSLEGQKLSWVEPEEISSLDLAPADRRLWQAIVENGGLYGP</sequence>
<evidence type="ECO:0000313" key="17">
    <source>
        <dbReference type="EMBL" id="QIJ71841.1"/>
    </source>
</evidence>
<dbReference type="PROSITE" id="PS00893">
    <property type="entry name" value="NUDIX_BOX"/>
    <property type="match status" value="1"/>
</dbReference>
<evidence type="ECO:0000256" key="16">
    <source>
        <dbReference type="ARBA" id="ARBA00042798"/>
    </source>
</evidence>
<evidence type="ECO:0000256" key="8">
    <source>
        <dbReference type="ARBA" id="ARBA00022842"/>
    </source>
</evidence>
<evidence type="ECO:0000256" key="13">
    <source>
        <dbReference type="ARBA" id="ARBA00040794"/>
    </source>
</evidence>
<dbReference type="Gene3D" id="3.90.79.10">
    <property type="entry name" value="Nucleoside Triphosphate Pyrophosphohydrolase"/>
    <property type="match status" value="1"/>
</dbReference>